<dbReference type="RefSeq" id="XP_073909531.1">
    <property type="nucleotide sequence ID" value="XM_074053430.1"/>
</dbReference>
<keyword evidence="1" id="KW-1185">Reference proteome</keyword>
<reference evidence="2" key="1">
    <citation type="submission" date="2025-08" db="UniProtKB">
        <authorList>
            <consortium name="RefSeq"/>
        </authorList>
    </citation>
    <scope>IDENTIFICATION</scope>
</reference>
<name>A0AC58KXF4_CASCN</name>
<evidence type="ECO:0000313" key="2">
    <source>
        <dbReference type="RefSeq" id="XP_073909531.1"/>
    </source>
</evidence>
<organism evidence="1 2">
    <name type="scientific">Castor canadensis</name>
    <name type="common">American beaver</name>
    <dbReference type="NCBI Taxonomy" id="51338"/>
    <lineage>
        <taxon>Eukaryota</taxon>
        <taxon>Metazoa</taxon>
        <taxon>Chordata</taxon>
        <taxon>Craniata</taxon>
        <taxon>Vertebrata</taxon>
        <taxon>Euteleostomi</taxon>
        <taxon>Mammalia</taxon>
        <taxon>Eutheria</taxon>
        <taxon>Euarchontoglires</taxon>
        <taxon>Glires</taxon>
        <taxon>Rodentia</taxon>
        <taxon>Castorimorpha</taxon>
        <taxon>Castoridae</taxon>
        <taxon>Castor</taxon>
    </lineage>
</organism>
<proteinExistence type="predicted"/>
<gene>
    <name evidence="2" type="primary">LOC109699764</name>
</gene>
<evidence type="ECO:0000313" key="1">
    <source>
        <dbReference type="Proteomes" id="UP001732720"/>
    </source>
</evidence>
<protein>
    <submittedName>
        <fullName evidence="2">Olfactory receptor 1M1-like</fullName>
    </submittedName>
</protein>
<sequence>MAYDWFVVICQPLHYTTIMSPCLCRLLTGGLWVFSCFISLTHILLMASLVFCHDKELPYYFCDLTPLLQISCTDASINKIFGLIMAGMVIATPFVCILTFYALIIVAIMKVSYAGGRKKAFSSCSYHHYVIAFFYGTTTRVCLCSSPVHSAVKEKASAVIYTSVTPSHLC</sequence>
<accession>A0AC58KXF4</accession>
<dbReference type="Proteomes" id="UP001732720">
    <property type="component" value="Chromosome 14"/>
</dbReference>